<keyword evidence="3" id="KW-0804">Transcription</keyword>
<dbReference type="SMART" id="SM00895">
    <property type="entry name" value="FCD"/>
    <property type="match status" value="1"/>
</dbReference>
<dbReference type="Gene3D" id="1.20.120.530">
    <property type="entry name" value="GntR ligand-binding domain-like"/>
    <property type="match status" value="1"/>
</dbReference>
<sequence length="227" mass="26028">MEKIQRKKMYEEVADRITQRLEDGQLKPGDRLPSVEALSKEFGVGRSAIREALSALRAINVLEMKHGEGTYIRTFQPQHMTFPSVSASLMKKEDIAHLLEVRQYLETGTAAAAAIRRTPDHLAEMKQSLALMKGTVIEEAADFAFHQTILTAAQNPLLQQLWNTISDMLKRAMRDTRRIWFEQETMSAQLHKEHKAIYLAIEKGDANEARTTMETHLRTVQRQWNEI</sequence>
<dbReference type="OrthoDB" id="9782299at2"/>
<comment type="caution">
    <text evidence="5">The sequence shown here is derived from an EMBL/GenBank/DDBJ whole genome shotgun (WGS) entry which is preliminary data.</text>
</comment>
<dbReference type="SUPFAM" id="SSF46785">
    <property type="entry name" value="Winged helix' DNA-binding domain"/>
    <property type="match status" value="1"/>
</dbReference>
<evidence type="ECO:0000313" key="5">
    <source>
        <dbReference type="EMBL" id="TDQ42179.1"/>
    </source>
</evidence>
<keyword evidence="6" id="KW-1185">Reference proteome</keyword>
<reference evidence="5 6" key="1">
    <citation type="submission" date="2019-03" db="EMBL/GenBank/DDBJ databases">
        <title>Genomic Encyclopedia of Type Strains, Phase IV (KMG-IV): sequencing the most valuable type-strain genomes for metagenomic binning, comparative biology and taxonomic classification.</title>
        <authorList>
            <person name="Goeker M."/>
        </authorList>
    </citation>
    <scope>NUCLEOTIDE SEQUENCE [LARGE SCALE GENOMIC DNA]</scope>
    <source>
        <strain evidence="5 6">DSM 28697</strain>
    </source>
</reference>
<dbReference type="PANTHER" id="PTHR43537">
    <property type="entry name" value="TRANSCRIPTIONAL REGULATOR, GNTR FAMILY"/>
    <property type="match status" value="1"/>
</dbReference>
<evidence type="ECO:0000256" key="2">
    <source>
        <dbReference type="ARBA" id="ARBA00023125"/>
    </source>
</evidence>
<gene>
    <name evidence="5" type="ORF">EV213_102210</name>
</gene>
<dbReference type="InterPro" id="IPR000524">
    <property type="entry name" value="Tscrpt_reg_HTH_GntR"/>
</dbReference>
<keyword evidence="2" id="KW-0238">DNA-binding</keyword>
<dbReference type="GO" id="GO:0003700">
    <property type="term" value="F:DNA-binding transcription factor activity"/>
    <property type="evidence" value="ECO:0007669"/>
    <property type="project" value="InterPro"/>
</dbReference>
<dbReference type="PANTHER" id="PTHR43537:SF5">
    <property type="entry name" value="UXU OPERON TRANSCRIPTIONAL REGULATOR"/>
    <property type="match status" value="1"/>
</dbReference>
<dbReference type="GO" id="GO:0003677">
    <property type="term" value="F:DNA binding"/>
    <property type="evidence" value="ECO:0007669"/>
    <property type="project" value="UniProtKB-KW"/>
</dbReference>
<dbReference type="SUPFAM" id="SSF48008">
    <property type="entry name" value="GntR ligand-binding domain-like"/>
    <property type="match status" value="1"/>
</dbReference>
<evidence type="ECO:0000256" key="3">
    <source>
        <dbReference type="ARBA" id="ARBA00023163"/>
    </source>
</evidence>
<dbReference type="InterPro" id="IPR036390">
    <property type="entry name" value="WH_DNA-bd_sf"/>
</dbReference>
<dbReference type="InterPro" id="IPR008920">
    <property type="entry name" value="TF_FadR/GntR_C"/>
</dbReference>
<dbReference type="Proteomes" id="UP000295632">
    <property type="component" value="Unassembled WGS sequence"/>
</dbReference>
<protein>
    <submittedName>
        <fullName evidence="5">GntR family transcriptional regulator</fullName>
    </submittedName>
</protein>
<dbReference type="PRINTS" id="PR00035">
    <property type="entry name" value="HTHGNTR"/>
</dbReference>
<evidence type="ECO:0000259" key="4">
    <source>
        <dbReference type="PROSITE" id="PS50949"/>
    </source>
</evidence>
<accession>A0A4R6UB61</accession>
<name>A0A4R6UB61_9BACI</name>
<dbReference type="EMBL" id="SNYJ01000002">
    <property type="protein sequence ID" value="TDQ42179.1"/>
    <property type="molecule type" value="Genomic_DNA"/>
</dbReference>
<keyword evidence="1" id="KW-0805">Transcription regulation</keyword>
<evidence type="ECO:0000313" key="6">
    <source>
        <dbReference type="Proteomes" id="UP000295632"/>
    </source>
</evidence>
<dbReference type="AlphaFoldDB" id="A0A4R6UB61"/>
<dbReference type="PROSITE" id="PS50949">
    <property type="entry name" value="HTH_GNTR"/>
    <property type="match status" value="1"/>
</dbReference>
<organism evidence="5 6">
    <name type="scientific">Aureibacillus halotolerans</name>
    <dbReference type="NCBI Taxonomy" id="1508390"/>
    <lineage>
        <taxon>Bacteria</taxon>
        <taxon>Bacillati</taxon>
        <taxon>Bacillota</taxon>
        <taxon>Bacilli</taxon>
        <taxon>Bacillales</taxon>
        <taxon>Bacillaceae</taxon>
        <taxon>Aureibacillus</taxon>
    </lineage>
</organism>
<dbReference type="SMART" id="SM00345">
    <property type="entry name" value="HTH_GNTR"/>
    <property type="match status" value="1"/>
</dbReference>
<dbReference type="CDD" id="cd07377">
    <property type="entry name" value="WHTH_GntR"/>
    <property type="match status" value="1"/>
</dbReference>
<dbReference type="RefSeq" id="WP_133579065.1">
    <property type="nucleotide sequence ID" value="NZ_SNYJ01000002.1"/>
</dbReference>
<feature type="domain" description="HTH gntR-type" evidence="4">
    <location>
        <begin position="7"/>
        <end position="75"/>
    </location>
</feature>
<dbReference type="InterPro" id="IPR036388">
    <property type="entry name" value="WH-like_DNA-bd_sf"/>
</dbReference>
<dbReference type="Gene3D" id="1.10.10.10">
    <property type="entry name" value="Winged helix-like DNA-binding domain superfamily/Winged helix DNA-binding domain"/>
    <property type="match status" value="1"/>
</dbReference>
<dbReference type="InterPro" id="IPR011711">
    <property type="entry name" value="GntR_C"/>
</dbReference>
<dbReference type="Pfam" id="PF00392">
    <property type="entry name" value="GntR"/>
    <property type="match status" value="1"/>
</dbReference>
<dbReference type="Pfam" id="PF07729">
    <property type="entry name" value="FCD"/>
    <property type="match status" value="1"/>
</dbReference>
<evidence type="ECO:0000256" key="1">
    <source>
        <dbReference type="ARBA" id="ARBA00023015"/>
    </source>
</evidence>
<proteinExistence type="predicted"/>